<dbReference type="AlphaFoldDB" id="A0A9P6WL85"/>
<dbReference type="SUPFAM" id="SSF53383">
    <property type="entry name" value="PLP-dependent transferases"/>
    <property type="match status" value="1"/>
</dbReference>
<evidence type="ECO:0000256" key="9">
    <source>
        <dbReference type="RuleBase" id="RU004075"/>
    </source>
</evidence>
<dbReference type="GO" id="GO:0008453">
    <property type="term" value="F:alanine-glyoxylate transaminase activity"/>
    <property type="evidence" value="ECO:0007669"/>
    <property type="project" value="UniProtKB-EC"/>
</dbReference>
<dbReference type="PROSITE" id="PS00595">
    <property type="entry name" value="AA_TRANSFER_CLASS_5"/>
    <property type="match status" value="1"/>
</dbReference>
<evidence type="ECO:0000256" key="3">
    <source>
        <dbReference type="ARBA" id="ARBA00013049"/>
    </source>
</evidence>
<gene>
    <name evidence="12" type="ORF">C6P40_000137</name>
</gene>
<dbReference type="InterPro" id="IPR000192">
    <property type="entry name" value="Aminotrans_V_dom"/>
</dbReference>
<feature type="binding site" evidence="7">
    <location>
        <position position="351"/>
    </location>
    <ligand>
        <name>substrate</name>
    </ligand>
</feature>
<evidence type="ECO:0000256" key="7">
    <source>
        <dbReference type="PIRSR" id="PIRSR000524-1"/>
    </source>
</evidence>
<dbReference type="GO" id="GO:0019265">
    <property type="term" value="P:glycine biosynthetic process, by transamination of glyoxylate"/>
    <property type="evidence" value="ECO:0007669"/>
    <property type="project" value="TreeGrafter"/>
</dbReference>
<evidence type="ECO:0000256" key="10">
    <source>
        <dbReference type="RuleBase" id="RU004504"/>
    </source>
</evidence>
<evidence type="ECO:0000256" key="4">
    <source>
        <dbReference type="ARBA" id="ARBA00022576"/>
    </source>
</evidence>
<evidence type="ECO:0000256" key="6">
    <source>
        <dbReference type="ARBA" id="ARBA00022898"/>
    </source>
</evidence>
<comment type="cofactor">
    <cofactor evidence="1 8 10">
        <name>pyridoxal 5'-phosphate</name>
        <dbReference type="ChEBI" id="CHEBI:597326"/>
    </cofactor>
</comment>
<dbReference type="GO" id="GO:0005777">
    <property type="term" value="C:peroxisome"/>
    <property type="evidence" value="ECO:0007669"/>
    <property type="project" value="TreeGrafter"/>
</dbReference>
<comment type="caution">
    <text evidence="12">The sequence shown here is derived from an EMBL/GenBank/DDBJ whole genome shotgun (WGS) entry which is preliminary data.</text>
</comment>
<feature type="domain" description="Aminotransferase class V" evidence="11">
    <location>
        <begin position="29"/>
        <end position="340"/>
    </location>
</feature>
<evidence type="ECO:0000313" key="13">
    <source>
        <dbReference type="Proteomes" id="UP000697127"/>
    </source>
</evidence>
<dbReference type="FunFam" id="3.40.640.10:FF:000027">
    <property type="entry name" value="Serine--pyruvate aminotransferase, mitochondrial"/>
    <property type="match status" value="1"/>
</dbReference>
<dbReference type="InterPro" id="IPR020578">
    <property type="entry name" value="Aminotrans_V_PyrdxlP_BS"/>
</dbReference>
<dbReference type="FunFam" id="3.90.1150.10:FF:000049">
    <property type="entry name" value="Alanine-glyoxylate aminotransferase 1"/>
    <property type="match status" value="1"/>
</dbReference>
<organism evidence="12 13">
    <name type="scientific">Pichia californica</name>
    <dbReference type="NCBI Taxonomy" id="460514"/>
    <lineage>
        <taxon>Eukaryota</taxon>
        <taxon>Fungi</taxon>
        <taxon>Dikarya</taxon>
        <taxon>Ascomycota</taxon>
        <taxon>Saccharomycotina</taxon>
        <taxon>Pichiomycetes</taxon>
        <taxon>Pichiales</taxon>
        <taxon>Pichiaceae</taxon>
        <taxon>Pichia</taxon>
    </lineage>
</organism>
<dbReference type="InterPro" id="IPR015421">
    <property type="entry name" value="PyrdxlP-dep_Trfase_major"/>
</dbReference>
<evidence type="ECO:0000256" key="2">
    <source>
        <dbReference type="ARBA" id="ARBA00009236"/>
    </source>
</evidence>
<evidence type="ECO:0000313" key="12">
    <source>
        <dbReference type="EMBL" id="KAG0689110.1"/>
    </source>
</evidence>
<keyword evidence="13" id="KW-1185">Reference proteome</keyword>
<proteinExistence type="inferred from homology"/>
<evidence type="ECO:0000256" key="5">
    <source>
        <dbReference type="ARBA" id="ARBA00022679"/>
    </source>
</evidence>
<evidence type="ECO:0000256" key="8">
    <source>
        <dbReference type="PIRSR" id="PIRSR000524-50"/>
    </source>
</evidence>
<comment type="similarity">
    <text evidence="2 9">Belongs to the class-V pyridoxal-phosphate-dependent aminotransferase family.</text>
</comment>
<feature type="modified residue" description="N6-(pyridoxal phosphate)lysine" evidence="8">
    <location>
        <position position="198"/>
    </location>
</feature>
<keyword evidence="6 8" id="KW-0663">Pyridoxal phosphate</keyword>
<dbReference type="Pfam" id="PF00266">
    <property type="entry name" value="Aminotran_5"/>
    <property type="match status" value="1"/>
</dbReference>
<dbReference type="OrthoDB" id="7403325at2759"/>
<dbReference type="InterPro" id="IPR015422">
    <property type="entry name" value="PyrdxlP-dep_Trfase_small"/>
</dbReference>
<dbReference type="PIRSF" id="PIRSF000524">
    <property type="entry name" value="SPT"/>
    <property type="match status" value="1"/>
</dbReference>
<reference evidence="12" key="1">
    <citation type="submission" date="2020-11" db="EMBL/GenBank/DDBJ databases">
        <title>Kefir isolates.</title>
        <authorList>
            <person name="Marcisauskas S."/>
            <person name="Kim Y."/>
            <person name="Blasche S."/>
        </authorList>
    </citation>
    <scope>NUCLEOTIDE SEQUENCE</scope>
    <source>
        <strain evidence="12">Olga-1</strain>
    </source>
</reference>
<dbReference type="InterPro" id="IPR024169">
    <property type="entry name" value="SP_NH2Trfase/AEP_transaminase"/>
</dbReference>
<keyword evidence="5" id="KW-0808">Transferase</keyword>
<accession>A0A9P6WL85</accession>
<protein>
    <recommendedName>
        <fullName evidence="3">alanine--glyoxylate transaminase</fullName>
        <ecNumber evidence="3">2.6.1.44</ecNumber>
    </recommendedName>
</protein>
<evidence type="ECO:0000256" key="1">
    <source>
        <dbReference type="ARBA" id="ARBA00001933"/>
    </source>
</evidence>
<dbReference type="EMBL" id="PUHW01000101">
    <property type="protein sequence ID" value="KAG0689110.1"/>
    <property type="molecule type" value="Genomic_DNA"/>
</dbReference>
<evidence type="ECO:0000259" key="11">
    <source>
        <dbReference type="Pfam" id="PF00266"/>
    </source>
</evidence>
<name>A0A9P6WL85_9ASCO</name>
<dbReference type="PANTHER" id="PTHR21152">
    <property type="entry name" value="AMINOTRANSFERASE CLASS V"/>
    <property type="match status" value="1"/>
</dbReference>
<sequence>MSARKLTFIPGPIEFSDDVLAAMSTPSQAHTSPEFIKVFQSVLIKTRKLFNSSVDSKSQPFIISGSGTLGWDICGSNLLNPDDNVLVLSTGFFSDQLANCLKIYSNNIDILESPKFGSSIDLIEFESKLKLDKSYQMITITQTDTSSGVLNNIEKISKIIKLYQPNALIVVDAVCATACETLLFDSWGIDYVLTASQKAIGVPSGLSISIASERAIEKAFKKEKPNSFFADMKRWTPIMKAYEDGRGAYFATPAVQLIHALNVSLDELLINDSISENVKLHKIASDNFKDKLVNELGLTLVPISRDVAAHGLSVVYYPDGIVGSDLLTKMAENGFTIASGIYKDYKDKYFRVGHMGVAAIGARKIELDQCFEALKLSLSQLGYTN</sequence>
<dbReference type="GO" id="GO:0004760">
    <property type="term" value="F:L-serine-pyruvate transaminase activity"/>
    <property type="evidence" value="ECO:0007669"/>
    <property type="project" value="TreeGrafter"/>
</dbReference>
<dbReference type="Gene3D" id="3.40.640.10">
    <property type="entry name" value="Type I PLP-dependent aspartate aminotransferase-like (Major domain)"/>
    <property type="match status" value="1"/>
</dbReference>
<dbReference type="EC" id="2.6.1.44" evidence="3"/>
<dbReference type="Proteomes" id="UP000697127">
    <property type="component" value="Unassembled WGS sequence"/>
</dbReference>
<keyword evidence="4" id="KW-0032">Aminotransferase</keyword>
<dbReference type="InterPro" id="IPR015424">
    <property type="entry name" value="PyrdxlP-dep_Trfase"/>
</dbReference>
<dbReference type="PANTHER" id="PTHR21152:SF24">
    <property type="entry name" value="ALANINE--GLYOXYLATE AMINOTRANSFERASE 1"/>
    <property type="match status" value="1"/>
</dbReference>
<dbReference type="Gene3D" id="3.90.1150.10">
    <property type="entry name" value="Aspartate Aminotransferase, domain 1"/>
    <property type="match status" value="1"/>
</dbReference>